<evidence type="ECO:0000313" key="8">
    <source>
        <dbReference type="Proteomes" id="UP000054845"/>
    </source>
</evidence>
<feature type="compositionally biased region" description="Low complexity" evidence="5">
    <location>
        <begin position="845"/>
        <end position="877"/>
    </location>
</feature>
<dbReference type="InterPro" id="IPR013083">
    <property type="entry name" value="Znf_RING/FYVE/PHD"/>
</dbReference>
<dbReference type="SMART" id="SM00249">
    <property type="entry name" value="PHD"/>
    <property type="match status" value="1"/>
</dbReference>
<accession>A0A0P1BKX9</accession>
<dbReference type="Proteomes" id="UP000054845">
    <property type="component" value="Unassembled WGS sequence"/>
</dbReference>
<keyword evidence="4" id="KW-0175">Coiled coil</keyword>
<dbReference type="InterPro" id="IPR019786">
    <property type="entry name" value="Zinc_finger_PHD-type_CS"/>
</dbReference>
<feature type="coiled-coil region" evidence="4">
    <location>
        <begin position="381"/>
        <end position="408"/>
    </location>
</feature>
<dbReference type="InterPro" id="IPR053051">
    <property type="entry name" value="HDAC_complex_subunit"/>
</dbReference>
<dbReference type="AlphaFoldDB" id="A0A0P1BKX9"/>
<dbReference type="GO" id="GO:0061186">
    <property type="term" value="P:negative regulation of silent mating-type cassette heterochromatin formation"/>
    <property type="evidence" value="ECO:0007669"/>
    <property type="project" value="TreeGrafter"/>
</dbReference>
<keyword evidence="8" id="KW-1185">Reference proteome</keyword>
<evidence type="ECO:0000259" key="6">
    <source>
        <dbReference type="SMART" id="SM00249"/>
    </source>
</evidence>
<dbReference type="STRING" id="401625.A0A0P1BKX9"/>
<dbReference type="SUPFAM" id="SSF57903">
    <property type="entry name" value="FYVE/PHD zinc finger"/>
    <property type="match status" value="1"/>
</dbReference>
<dbReference type="InterPro" id="IPR011011">
    <property type="entry name" value="Znf_FYVE_PHD"/>
</dbReference>
<dbReference type="GO" id="GO:0033698">
    <property type="term" value="C:Rpd3L complex"/>
    <property type="evidence" value="ECO:0007669"/>
    <property type="project" value="TreeGrafter"/>
</dbReference>
<feature type="compositionally biased region" description="Basic residues" evidence="5">
    <location>
        <begin position="482"/>
        <end position="492"/>
    </location>
</feature>
<evidence type="ECO:0000256" key="2">
    <source>
        <dbReference type="ARBA" id="ARBA00022771"/>
    </source>
</evidence>
<name>A0A0P1BKX9_9BASI</name>
<feature type="compositionally biased region" description="Low complexity" evidence="5">
    <location>
        <begin position="189"/>
        <end position="206"/>
    </location>
</feature>
<organism evidence="7 8">
    <name type="scientific">Ceraceosorus bombacis</name>
    <dbReference type="NCBI Taxonomy" id="401625"/>
    <lineage>
        <taxon>Eukaryota</taxon>
        <taxon>Fungi</taxon>
        <taxon>Dikarya</taxon>
        <taxon>Basidiomycota</taxon>
        <taxon>Ustilaginomycotina</taxon>
        <taxon>Exobasidiomycetes</taxon>
        <taxon>Ceraceosorales</taxon>
        <taxon>Ceraceosoraceae</taxon>
        <taxon>Ceraceosorus</taxon>
    </lineage>
</organism>
<feature type="compositionally biased region" description="Basic residues" evidence="5">
    <location>
        <begin position="60"/>
        <end position="81"/>
    </location>
</feature>
<feature type="compositionally biased region" description="Basic and acidic residues" evidence="5">
    <location>
        <begin position="789"/>
        <end position="820"/>
    </location>
</feature>
<dbReference type="Gene3D" id="3.30.40.10">
    <property type="entry name" value="Zinc/RING finger domain, C3HC4 (zinc finger)"/>
    <property type="match status" value="1"/>
</dbReference>
<keyword evidence="3" id="KW-0862">Zinc</keyword>
<dbReference type="OrthoDB" id="79252at2759"/>
<feature type="compositionally biased region" description="Basic and acidic residues" evidence="5">
    <location>
        <begin position="251"/>
        <end position="260"/>
    </location>
</feature>
<dbReference type="EMBL" id="CCYA01000318">
    <property type="protein sequence ID" value="CEH16589.1"/>
    <property type="molecule type" value="Genomic_DNA"/>
</dbReference>
<evidence type="ECO:0000256" key="3">
    <source>
        <dbReference type="ARBA" id="ARBA00022833"/>
    </source>
</evidence>
<dbReference type="GO" id="GO:0070210">
    <property type="term" value="C:Rpd3L-Expanded complex"/>
    <property type="evidence" value="ECO:0007669"/>
    <property type="project" value="TreeGrafter"/>
</dbReference>
<feature type="region of interest" description="Disordered" evidence="5">
    <location>
        <begin position="434"/>
        <end position="658"/>
    </location>
</feature>
<dbReference type="GO" id="GO:0008270">
    <property type="term" value="F:zinc ion binding"/>
    <property type="evidence" value="ECO:0007669"/>
    <property type="project" value="UniProtKB-KW"/>
</dbReference>
<reference evidence="8" key="1">
    <citation type="submission" date="2014-09" db="EMBL/GenBank/DDBJ databases">
        <authorList>
            <person name="Sharma Rahul"/>
            <person name="Thines Marco"/>
        </authorList>
    </citation>
    <scope>NUCLEOTIDE SEQUENCE [LARGE SCALE GENOMIC DNA]</scope>
</reference>
<dbReference type="PANTHER" id="PTHR47793">
    <property type="entry name" value="HISTONE DEACETYLASE COMPLEX SUBUNIT CTI6"/>
    <property type="match status" value="1"/>
</dbReference>
<sequence length="909" mass="95718">MSTSPPLSSPGPQAGSEQVSQADLEAPAAQLTSTSKSPSPDSSSSVVIGSNAGNASNKAPRGRGRGVRGSSKARRSSRSSAKRTTSEGLQTPAIGTDQLPDETAGLRVEAQTVQDEVDDAQVDGITNLKAEAADPTSDPMEVEGASPSKAATVPSEAAARLDLAETEPGASEAAEAVEAATDGAKDSSSRSSTRQSGSGSPHPASASDKHRQRSTSTFKELASLGLHSFGDGEDGQLPPRRSRRAANSPDRSADEVKEGSEPAQESKVGETQSTELHESAESVLVDQKEEHLPPDWQGEELEGGEGETRCVCGSPDENVGLMIQCDSCKCWQHCICMGLHTEDDCPDVYFCEQCRPELHITLLRSLGVLPVNKSHKKGASKALSKLNSKDAKRELKEAKQAVLLLAADNERRRKAGEEVLTGWSVAHNPALAALAPNSGRLSPPSPTQPPGSTGGAHRRQSSDAQGTRHGRSQSREEDLAHRQGRASPKRRSTMNSRDSAYGWEPIPPGLLNEDEQWDEQGNDKMDEDDRNGNKRKRGRNEASPTRSPSPADGPAADYKRRKPKHPNQYTYRAKDRATAAASAAAVYAAGGAGPSSSGTPQQSGAESPSPSPHKQRAADQAAGGARRAALRDQSGISRTGTPTPHLDSTKPGGNLGMPEHLFHLAHLLSAHSSEALSLHPPLATKGVPRSGGSRGAANKEASGNDAESSSAPVIEPMPYTSQTLHEPRTKIRFPPKRMTLGEMRKRVRNIGEYVTRSQVEAVERSRRTKLLGIKISLPGDAALLAEMGKREADADGNRGKEITSDASKEEGSAPRDKSDALADAAGAHAAGQQSQEQLRSSAGLTTATEHSATASANAEPSASTSSNDSSLPGSGSDTPLSMRLVEELSRELARFNQRFGGLPAYGLSA</sequence>
<feature type="compositionally biased region" description="Basic and acidic residues" evidence="5">
    <location>
        <begin position="275"/>
        <end position="293"/>
    </location>
</feature>
<feature type="compositionally biased region" description="Low complexity" evidence="5">
    <location>
        <begin position="32"/>
        <end position="45"/>
    </location>
</feature>
<feature type="region of interest" description="Disordered" evidence="5">
    <location>
        <begin position="1"/>
        <end position="308"/>
    </location>
</feature>
<keyword evidence="1" id="KW-0479">Metal-binding</keyword>
<feature type="compositionally biased region" description="Low complexity" evidence="5">
    <location>
        <begin position="578"/>
        <end position="605"/>
    </location>
</feature>
<evidence type="ECO:0000313" key="7">
    <source>
        <dbReference type="EMBL" id="CEH16589.1"/>
    </source>
</evidence>
<feature type="compositionally biased region" description="Polar residues" evidence="5">
    <location>
        <begin position="832"/>
        <end position="844"/>
    </location>
</feature>
<dbReference type="Pfam" id="PF20826">
    <property type="entry name" value="PHD_5"/>
    <property type="match status" value="1"/>
</dbReference>
<protein>
    <submittedName>
        <fullName evidence="7">Transcription factor binding protein</fullName>
    </submittedName>
</protein>
<feature type="compositionally biased region" description="Acidic residues" evidence="5">
    <location>
        <begin position="512"/>
        <end position="529"/>
    </location>
</feature>
<feature type="compositionally biased region" description="Low complexity" evidence="5">
    <location>
        <begin position="170"/>
        <end position="180"/>
    </location>
</feature>
<feature type="domain" description="Zinc finger PHD-type" evidence="6">
    <location>
        <begin position="309"/>
        <end position="355"/>
    </location>
</feature>
<feature type="region of interest" description="Disordered" evidence="5">
    <location>
        <begin position="680"/>
        <end position="732"/>
    </location>
</feature>
<dbReference type="InterPro" id="IPR001965">
    <property type="entry name" value="Znf_PHD"/>
</dbReference>
<evidence type="ECO:0000256" key="5">
    <source>
        <dbReference type="SAM" id="MobiDB-lite"/>
    </source>
</evidence>
<dbReference type="PANTHER" id="PTHR47793:SF1">
    <property type="entry name" value="HISTONE DEACETYLASE COMPLEX SUBUNIT CTI6"/>
    <property type="match status" value="1"/>
</dbReference>
<feature type="compositionally biased region" description="Low complexity" evidence="5">
    <location>
        <begin position="821"/>
        <end position="831"/>
    </location>
</feature>
<evidence type="ECO:0000256" key="1">
    <source>
        <dbReference type="ARBA" id="ARBA00022723"/>
    </source>
</evidence>
<dbReference type="GO" id="GO:0061188">
    <property type="term" value="P:negative regulation of rDNA heterochromatin formation"/>
    <property type="evidence" value="ECO:0007669"/>
    <property type="project" value="TreeGrafter"/>
</dbReference>
<feature type="region of interest" description="Disordered" evidence="5">
    <location>
        <begin position="789"/>
        <end position="882"/>
    </location>
</feature>
<proteinExistence type="predicted"/>
<feature type="compositionally biased region" description="Polar residues" evidence="5">
    <location>
        <begin position="46"/>
        <end position="57"/>
    </location>
</feature>
<feature type="compositionally biased region" description="Low complexity" evidence="5">
    <location>
        <begin position="618"/>
        <end position="633"/>
    </location>
</feature>
<evidence type="ECO:0000256" key="4">
    <source>
        <dbReference type="SAM" id="Coils"/>
    </source>
</evidence>
<keyword evidence="2" id="KW-0863">Zinc-finger</keyword>
<dbReference type="PROSITE" id="PS01359">
    <property type="entry name" value="ZF_PHD_1"/>
    <property type="match status" value="1"/>
</dbReference>